<feature type="transmembrane region" description="Helical" evidence="5">
    <location>
        <begin position="380"/>
        <end position="404"/>
    </location>
</feature>
<gene>
    <name evidence="6" type="ORF">IEW27_05825</name>
    <name evidence="7" type="ORF">LNP80_03460</name>
</gene>
<dbReference type="Proteomes" id="UP001107960">
    <property type="component" value="Unassembled WGS sequence"/>
</dbReference>
<accession>A0A9Q3US09</accession>
<dbReference type="SUPFAM" id="SSF81340">
    <property type="entry name" value="Clc chloride channel"/>
    <property type="match status" value="1"/>
</dbReference>
<dbReference type="AlphaFoldDB" id="A0A9Q3US09"/>
<keyword evidence="3 5" id="KW-1133">Transmembrane helix</keyword>
<dbReference type="Pfam" id="PF00654">
    <property type="entry name" value="Voltage_CLC"/>
    <property type="match status" value="1"/>
</dbReference>
<evidence type="ECO:0000256" key="2">
    <source>
        <dbReference type="ARBA" id="ARBA00022692"/>
    </source>
</evidence>
<evidence type="ECO:0000313" key="9">
    <source>
        <dbReference type="Proteomes" id="UP001107960"/>
    </source>
</evidence>
<dbReference type="CDD" id="cd03682">
    <property type="entry name" value="ClC_sycA_like"/>
    <property type="match status" value="1"/>
</dbReference>
<evidence type="ECO:0000256" key="5">
    <source>
        <dbReference type="SAM" id="Phobius"/>
    </source>
</evidence>
<reference evidence="8" key="2">
    <citation type="submission" date="2023-07" db="EMBL/GenBank/DDBJ databases">
        <title>Description of novel Chryseobacterium sp. strain C-2.</title>
        <authorList>
            <person name="Saticioglu I.B."/>
        </authorList>
    </citation>
    <scope>NUCLEOTIDE SEQUENCE [LARGE SCALE GENOMIC DNA]</scope>
    <source>
        <strain evidence="8">C-2</strain>
    </source>
</reference>
<dbReference type="Gene3D" id="1.10.3080.10">
    <property type="entry name" value="Clc chloride channel"/>
    <property type="match status" value="1"/>
</dbReference>
<protein>
    <submittedName>
        <fullName evidence="7">Voltage-gated chloride channel family protein</fullName>
    </submittedName>
</protein>
<feature type="transmembrane region" description="Helical" evidence="5">
    <location>
        <begin position="31"/>
        <end position="52"/>
    </location>
</feature>
<keyword evidence="2 5" id="KW-0812">Transmembrane</keyword>
<feature type="transmembrane region" description="Helical" evidence="5">
    <location>
        <begin position="64"/>
        <end position="86"/>
    </location>
</feature>
<sequence length="431" mass="47198">MFTNNKKSVFKIISILIRSFARKYPSAFFVLKWLFITSIIGAFIGAASAFFLQTLEWATQFRENHLWIVVFLPLAGFLVGLLYHYFGKDVEAGNNLLLETIHEPKKIIPFKMAPFVYLGTMITHFFGGSAGREGTALQMAASIADQFSKPLRLSVDDRKILIISTIAAGFGSVFGTPLAGAIFGLEVSLTGKIKYKALFPVISASFIADLVTRSLNTHHTEYVISFVPEISLLNILYALIAGVFFGICALIFSKTIHKTGNLFKSKISYPPLRPFVGGIIVLLSVWLVGTTKYLGLGIPTIQDSFLQQLPAYDFALKAVITIITLASGFKGGEVTPLFFIGATLGNALGYFIPLPLALLAGMGFVAVFAGATNTPIACSIMAFELFGIECGVYVIIACAVSYLFSGQNSIYKSQILGKSKHKRYWKKEEYL</sequence>
<proteinExistence type="predicted"/>
<organism evidence="7 9">
    <name type="scientific">Chryseobacterium muglaense</name>
    <dbReference type="NCBI Taxonomy" id="2893752"/>
    <lineage>
        <taxon>Bacteria</taxon>
        <taxon>Pseudomonadati</taxon>
        <taxon>Bacteroidota</taxon>
        <taxon>Flavobacteriia</taxon>
        <taxon>Flavobacteriales</taxon>
        <taxon>Weeksellaceae</taxon>
        <taxon>Chryseobacterium group</taxon>
        <taxon>Chryseobacterium</taxon>
    </lineage>
</organism>
<dbReference type="InterPro" id="IPR014743">
    <property type="entry name" value="Cl-channel_core"/>
</dbReference>
<evidence type="ECO:0000313" key="7">
    <source>
        <dbReference type="EMBL" id="MCC9033312.1"/>
    </source>
</evidence>
<reference evidence="7" key="1">
    <citation type="submission" date="2021-11" db="EMBL/GenBank/DDBJ databases">
        <title>Description of novel Chryseobacterium species.</title>
        <authorList>
            <person name="Saticioglu I.B."/>
            <person name="Ay H."/>
            <person name="Altun S."/>
            <person name="Duman M."/>
        </authorList>
    </citation>
    <scope>NUCLEOTIDE SEQUENCE</scope>
    <source>
        <strain evidence="7">C-39</strain>
    </source>
</reference>
<feature type="transmembrane region" description="Helical" evidence="5">
    <location>
        <begin position="314"/>
        <end position="340"/>
    </location>
</feature>
<dbReference type="PRINTS" id="PR00762">
    <property type="entry name" value="CLCHANNEL"/>
</dbReference>
<dbReference type="InterPro" id="IPR050368">
    <property type="entry name" value="ClC-type_chloride_channel"/>
</dbReference>
<dbReference type="EMBL" id="JAJJML010000001">
    <property type="protein sequence ID" value="MCC9033312.1"/>
    <property type="molecule type" value="Genomic_DNA"/>
</dbReference>
<keyword evidence="8" id="KW-1185">Reference proteome</keyword>
<dbReference type="GO" id="GO:0016020">
    <property type="term" value="C:membrane"/>
    <property type="evidence" value="ECO:0007669"/>
    <property type="project" value="UniProtKB-SubCell"/>
</dbReference>
<feature type="transmembrane region" description="Helical" evidence="5">
    <location>
        <begin position="235"/>
        <end position="253"/>
    </location>
</feature>
<feature type="transmembrane region" description="Helical" evidence="5">
    <location>
        <begin position="274"/>
        <end position="294"/>
    </location>
</feature>
<dbReference type="PANTHER" id="PTHR43427">
    <property type="entry name" value="CHLORIDE CHANNEL PROTEIN CLC-E"/>
    <property type="match status" value="1"/>
</dbReference>
<dbReference type="PANTHER" id="PTHR43427:SF12">
    <property type="entry name" value="CHLORIDE TRANSPORTER"/>
    <property type="match status" value="1"/>
</dbReference>
<dbReference type="Proteomes" id="UP000603715">
    <property type="component" value="Unassembled WGS sequence"/>
</dbReference>
<dbReference type="InterPro" id="IPR001807">
    <property type="entry name" value="ClC"/>
</dbReference>
<dbReference type="RefSeq" id="WP_191178693.1">
    <property type="nucleotide sequence ID" value="NZ_JACXXP010000004.1"/>
</dbReference>
<evidence type="ECO:0000313" key="8">
    <source>
        <dbReference type="Proteomes" id="UP000603715"/>
    </source>
</evidence>
<keyword evidence="4 5" id="KW-0472">Membrane</keyword>
<reference evidence="6" key="3">
    <citation type="submission" date="2024-05" db="EMBL/GenBank/DDBJ databases">
        <title>Description of novel Chryseobacterium sp. strain C-2.</title>
        <authorList>
            <person name="Saticioglu I.B."/>
        </authorList>
    </citation>
    <scope>NUCLEOTIDE SEQUENCE</scope>
    <source>
        <strain evidence="6">C-2</strain>
    </source>
</reference>
<feature type="transmembrane region" description="Helical" evidence="5">
    <location>
        <begin position="160"/>
        <end position="185"/>
    </location>
</feature>
<evidence type="ECO:0000313" key="6">
    <source>
        <dbReference type="EMBL" id="MBD3904116.1"/>
    </source>
</evidence>
<evidence type="ECO:0000256" key="4">
    <source>
        <dbReference type="ARBA" id="ARBA00023136"/>
    </source>
</evidence>
<feature type="transmembrane region" description="Helical" evidence="5">
    <location>
        <begin position="347"/>
        <end position="368"/>
    </location>
</feature>
<evidence type="ECO:0000256" key="3">
    <source>
        <dbReference type="ARBA" id="ARBA00022989"/>
    </source>
</evidence>
<name>A0A9Q3US09_9FLAO</name>
<dbReference type="EMBL" id="JACXXP010000004">
    <property type="protein sequence ID" value="MBD3904116.1"/>
    <property type="molecule type" value="Genomic_DNA"/>
</dbReference>
<comment type="caution">
    <text evidence="7">The sequence shown here is derived from an EMBL/GenBank/DDBJ whole genome shotgun (WGS) entry which is preliminary data.</text>
</comment>
<evidence type="ECO:0000256" key="1">
    <source>
        <dbReference type="ARBA" id="ARBA00004141"/>
    </source>
</evidence>
<dbReference type="GO" id="GO:0015108">
    <property type="term" value="F:chloride transmembrane transporter activity"/>
    <property type="evidence" value="ECO:0007669"/>
    <property type="project" value="InterPro"/>
</dbReference>
<comment type="subcellular location">
    <subcellularLocation>
        <location evidence="1">Membrane</location>
        <topology evidence="1">Multi-pass membrane protein</topology>
    </subcellularLocation>
</comment>